<keyword evidence="8" id="KW-1185">Reference proteome</keyword>
<evidence type="ECO:0000313" key="8">
    <source>
        <dbReference type="Proteomes" id="UP000478008"/>
    </source>
</evidence>
<evidence type="ECO:0000259" key="5">
    <source>
        <dbReference type="Pfam" id="PF08161"/>
    </source>
</evidence>
<sequence length="1203" mass="134301">MSSVSPEDDEGLELQKKLDKIRSQINSKLPNQQQLALILQTIEENLDQQHQEATPTAYFISFISLLDQCCENDEVKDYELATGALYFLSMVSPFTPKVLLRPHFAELLAKVAPVLTDDRAKAPLVRSGIHFLESLLAAQDRGAWNNVHNYKISPNRGFKGLLELASDHRPKVRKAAQEAVHSILMDVPTGSGKDHPASRSAAEFALENLTAVMHDKDSTRSFSKEKNADVVHSLQLISSIATANAWPSNQVKRLCDILLQLCRSADEFMVSSAFEVFDSLFTSINGEIDEARFNEVLDVLLGLKPSYNDTHLAPVWLAVIAKGVTTYSHDVSSTNCFMRFPHLFKIIGSYLESQSKDVYVSAAQCLVAICSDGIDPAILLAPPANDRETYEGVERVIDNLSQITNDFLSVKFRHCAKEVAEIMEALFTSLKFRATNSFDDQLKLIGGWRSDEKEGFDLNDVSERVIAAAISSIGPEAVLKCLPLNLDNSSAVGRAWLLPILRDNVKCSHLGFYINEVLPYVDYFDGLIKNGKHTSMNSKIFATIINQLWSILPAFCDLPQDTTESFSDEFAANLSQLLYKKTTLRPIICHALRILVESNLTYINETVANPLFNQIFPIKEAKKAVEYLTKTKSSNILSVLFNVFSETPSEQRGYVLETIDVYLQISSSDDIVSAFNNVCTLLKRSLDEEKPAESNNSKDDEAGSIPSVSVTMMDILIEMVKFIPTSSQNAILAIFNQTVNVKNIPVQKRAYRMLERLLTLPSGQKSALEVLPDILLVLKNASEHTLTPVKSARLNCIGAVLTILPSSCLYFIPAVISEVILGTKNANEKARESSYDILVLMGQKMKDHEGSIIKNSTLDPEILDSEASLKEFFVMCSAGLAGGTPHMISATVTALSRILYEFYSDLPIELLMELTSTVELFLTSKNREIIKSTLGFVKVATLTLPSDYVKPTLKGLLTNVMNVNHEQKGHFRSKIKHLIERLVRKYGIDYITECIPEEDKKLITNIRKTNARAKRKKADSSNENNENEIESGANQRQNFMSGYDEALYGDTDDEFDDNNVETEDTSSRNGNTEQFISESKEMPLDLLDKQALSHISSTKPKSFSKKSHNIQTQNGKLVFNVNDDAGLSSKNSIDAYVEAIKQAPIRTRGNKLKYKKRQRKEDGINWDDDIANDNAAPKRAIHNKVKTGRVNKRKPKFKARKKL</sequence>
<feature type="domain" description="RRP12 HEAT" evidence="5">
    <location>
        <begin position="352"/>
        <end position="647"/>
    </location>
</feature>
<protein>
    <submittedName>
        <fullName evidence="7">DEBR0S1_27446g1_1</fullName>
    </submittedName>
</protein>
<dbReference type="SUPFAM" id="SSF48371">
    <property type="entry name" value="ARM repeat"/>
    <property type="match status" value="1"/>
</dbReference>
<comment type="subcellular location">
    <subcellularLocation>
        <location evidence="1">Nucleus</location>
    </subcellularLocation>
</comment>
<dbReference type="EMBL" id="CABFWN010000001">
    <property type="protein sequence ID" value="VUG16859.1"/>
    <property type="molecule type" value="Genomic_DNA"/>
</dbReference>
<feature type="region of interest" description="Disordered" evidence="4">
    <location>
        <begin position="1050"/>
        <end position="1073"/>
    </location>
</feature>
<dbReference type="PANTHER" id="PTHR48287">
    <property type="entry name" value="ARM REPEAT SUPERFAMILY PROTEIN"/>
    <property type="match status" value="1"/>
</dbReference>
<reference evidence="7 8" key="1">
    <citation type="submission" date="2019-07" db="EMBL/GenBank/DDBJ databases">
        <authorList>
            <person name="Friedrich A."/>
            <person name="Schacherer J."/>
        </authorList>
    </citation>
    <scope>NUCLEOTIDE SEQUENCE [LARGE SCALE GENOMIC DNA]</scope>
</reference>
<evidence type="ECO:0000256" key="3">
    <source>
        <dbReference type="ARBA" id="ARBA00023242"/>
    </source>
</evidence>
<dbReference type="InterPro" id="IPR057860">
    <property type="entry name" value="HEAT_RRP12_N"/>
</dbReference>
<dbReference type="GO" id="GO:0005634">
    <property type="term" value="C:nucleus"/>
    <property type="evidence" value="ECO:0007669"/>
    <property type="project" value="UniProtKB-SubCell"/>
</dbReference>
<comment type="similarity">
    <text evidence="2">Belongs to the RRP12 family.</text>
</comment>
<feature type="compositionally biased region" description="Acidic residues" evidence="4">
    <location>
        <begin position="1050"/>
        <end position="1064"/>
    </location>
</feature>
<dbReference type="Pfam" id="PF08161">
    <property type="entry name" value="RRP12_HEAT"/>
    <property type="match status" value="1"/>
</dbReference>
<organism evidence="7 8">
    <name type="scientific">Dekkera bruxellensis</name>
    <name type="common">Brettanomyces custersii</name>
    <dbReference type="NCBI Taxonomy" id="5007"/>
    <lineage>
        <taxon>Eukaryota</taxon>
        <taxon>Fungi</taxon>
        <taxon>Dikarya</taxon>
        <taxon>Ascomycota</taxon>
        <taxon>Saccharomycotina</taxon>
        <taxon>Pichiomycetes</taxon>
        <taxon>Pichiales</taxon>
        <taxon>Pichiaceae</taxon>
        <taxon>Brettanomyces</taxon>
    </lineage>
</organism>
<dbReference type="PANTHER" id="PTHR48287:SF1">
    <property type="entry name" value="ARM REPEAT SUPERFAMILY PROTEIN"/>
    <property type="match status" value="1"/>
</dbReference>
<dbReference type="Proteomes" id="UP000478008">
    <property type="component" value="Unassembled WGS sequence"/>
</dbReference>
<dbReference type="AlphaFoldDB" id="A0A7D9CWR9"/>
<evidence type="ECO:0000313" key="7">
    <source>
        <dbReference type="EMBL" id="VUG16859.1"/>
    </source>
</evidence>
<evidence type="ECO:0000259" key="6">
    <source>
        <dbReference type="Pfam" id="PF25772"/>
    </source>
</evidence>
<dbReference type="Gene3D" id="1.25.10.10">
    <property type="entry name" value="Leucine-rich Repeat Variant"/>
    <property type="match status" value="2"/>
</dbReference>
<dbReference type="InterPro" id="IPR011989">
    <property type="entry name" value="ARM-like"/>
</dbReference>
<evidence type="ECO:0000256" key="1">
    <source>
        <dbReference type="ARBA" id="ARBA00004123"/>
    </source>
</evidence>
<dbReference type="InterPro" id="IPR052087">
    <property type="entry name" value="RRP12"/>
</dbReference>
<feature type="domain" description="RRP12 N-terminal HEAT" evidence="6">
    <location>
        <begin position="26"/>
        <end position="242"/>
    </location>
</feature>
<name>A0A7D9CWR9_DEKBR</name>
<accession>A0A7D9CWR9</accession>
<feature type="region of interest" description="Disordered" evidence="4">
    <location>
        <begin position="1151"/>
        <end position="1180"/>
    </location>
</feature>
<dbReference type="Pfam" id="PF25772">
    <property type="entry name" value="HEAT_RRP12_N"/>
    <property type="match status" value="1"/>
</dbReference>
<proteinExistence type="inferred from homology"/>
<evidence type="ECO:0000256" key="4">
    <source>
        <dbReference type="SAM" id="MobiDB-lite"/>
    </source>
</evidence>
<keyword evidence="3" id="KW-0539">Nucleus</keyword>
<feature type="region of interest" description="Disordered" evidence="4">
    <location>
        <begin position="1009"/>
        <end position="1037"/>
    </location>
</feature>
<dbReference type="InterPro" id="IPR012978">
    <property type="entry name" value="HEAT_RRP12"/>
</dbReference>
<gene>
    <name evidence="7" type="primary">RRP12</name>
    <name evidence="7" type="ORF">DEBR0S1_27446G</name>
</gene>
<evidence type="ECO:0000256" key="2">
    <source>
        <dbReference type="ARBA" id="ARBA00007690"/>
    </source>
</evidence>
<dbReference type="InterPro" id="IPR016024">
    <property type="entry name" value="ARM-type_fold"/>
</dbReference>